<evidence type="ECO:0000256" key="1">
    <source>
        <dbReference type="SAM" id="MobiDB-lite"/>
    </source>
</evidence>
<dbReference type="VEuPathDB" id="FungiDB:CC1G_07509"/>
<name>A8P141_COPC7</name>
<dbReference type="RefSeq" id="XP_001838019.1">
    <property type="nucleotide sequence ID" value="XM_001837967.1"/>
</dbReference>
<comment type="caution">
    <text evidence="2">The sequence shown here is derived from an EMBL/GenBank/DDBJ whole genome shotgun (WGS) entry which is preliminary data.</text>
</comment>
<accession>A8P141</accession>
<dbReference type="InParanoid" id="A8P141"/>
<feature type="compositionally biased region" description="Polar residues" evidence="1">
    <location>
        <begin position="1"/>
        <end position="18"/>
    </location>
</feature>
<organism evidence="2 3">
    <name type="scientific">Coprinopsis cinerea (strain Okayama-7 / 130 / ATCC MYA-4618 / FGSC 9003)</name>
    <name type="common">Inky cap fungus</name>
    <name type="synonym">Hormographiella aspergillata</name>
    <dbReference type="NCBI Taxonomy" id="240176"/>
    <lineage>
        <taxon>Eukaryota</taxon>
        <taxon>Fungi</taxon>
        <taxon>Dikarya</taxon>
        <taxon>Basidiomycota</taxon>
        <taxon>Agaricomycotina</taxon>
        <taxon>Agaricomycetes</taxon>
        <taxon>Agaricomycetidae</taxon>
        <taxon>Agaricales</taxon>
        <taxon>Agaricineae</taxon>
        <taxon>Psathyrellaceae</taxon>
        <taxon>Coprinopsis</taxon>
    </lineage>
</organism>
<evidence type="ECO:0000313" key="3">
    <source>
        <dbReference type="Proteomes" id="UP000001861"/>
    </source>
</evidence>
<sequence>MSNNPANKGSTANKTQMKNDYRTVPAPKKSSGKTDAGGRALGFTSSFLKDGTAGIANPGGVIQGAGGAIAGAAVIGAQRSFLKTIRDANASGALQSRTKPANNSYTNDPAFSTLRCPTCFKYPCTCSK</sequence>
<protein>
    <submittedName>
        <fullName evidence="2">Uncharacterized protein</fullName>
    </submittedName>
</protein>
<evidence type="ECO:0000313" key="2">
    <source>
        <dbReference type="EMBL" id="EAU83774.1"/>
    </source>
</evidence>
<reference evidence="2 3" key="1">
    <citation type="journal article" date="2010" name="Proc. Natl. Acad. Sci. U.S.A.">
        <title>Insights into evolution of multicellular fungi from the assembled chromosomes of the mushroom Coprinopsis cinerea (Coprinus cinereus).</title>
        <authorList>
            <person name="Stajich J.E."/>
            <person name="Wilke S.K."/>
            <person name="Ahren D."/>
            <person name="Au C.H."/>
            <person name="Birren B.W."/>
            <person name="Borodovsky M."/>
            <person name="Burns C."/>
            <person name="Canback B."/>
            <person name="Casselton L.A."/>
            <person name="Cheng C.K."/>
            <person name="Deng J."/>
            <person name="Dietrich F.S."/>
            <person name="Fargo D.C."/>
            <person name="Farman M.L."/>
            <person name="Gathman A.C."/>
            <person name="Goldberg J."/>
            <person name="Guigo R."/>
            <person name="Hoegger P.J."/>
            <person name="Hooker J.B."/>
            <person name="Huggins A."/>
            <person name="James T.Y."/>
            <person name="Kamada T."/>
            <person name="Kilaru S."/>
            <person name="Kodira C."/>
            <person name="Kues U."/>
            <person name="Kupfer D."/>
            <person name="Kwan H.S."/>
            <person name="Lomsadze A."/>
            <person name="Li W."/>
            <person name="Lilly W.W."/>
            <person name="Ma L.J."/>
            <person name="Mackey A.J."/>
            <person name="Manning G."/>
            <person name="Martin F."/>
            <person name="Muraguchi H."/>
            <person name="Natvig D.O."/>
            <person name="Palmerini H."/>
            <person name="Ramesh M.A."/>
            <person name="Rehmeyer C.J."/>
            <person name="Roe B.A."/>
            <person name="Shenoy N."/>
            <person name="Stanke M."/>
            <person name="Ter-Hovhannisyan V."/>
            <person name="Tunlid A."/>
            <person name="Velagapudi R."/>
            <person name="Vision T.J."/>
            <person name="Zeng Q."/>
            <person name="Zolan M.E."/>
            <person name="Pukkila P.J."/>
        </authorList>
    </citation>
    <scope>NUCLEOTIDE SEQUENCE [LARGE SCALE GENOMIC DNA]</scope>
    <source>
        <strain evidence="3">Okayama-7 / 130 / ATCC MYA-4618 / FGSC 9003</strain>
    </source>
</reference>
<dbReference type="EMBL" id="AACS02000006">
    <property type="protein sequence ID" value="EAU83774.1"/>
    <property type="molecule type" value="Genomic_DNA"/>
</dbReference>
<proteinExistence type="predicted"/>
<dbReference type="KEGG" id="cci:CC1G_07509"/>
<dbReference type="AlphaFoldDB" id="A8P141"/>
<gene>
    <name evidence="2" type="ORF">CC1G_07509</name>
</gene>
<feature type="region of interest" description="Disordered" evidence="1">
    <location>
        <begin position="1"/>
        <end position="40"/>
    </location>
</feature>
<dbReference type="GeneID" id="6014586"/>
<dbReference type="Proteomes" id="UP000001861">
    <property type="component" value="Unassembled WGS sequence"/>
</dbReference>
<keyword evidence="3" id="KW-1185">Reference proteome</keyword>